<gene>
    <name evidence="2" type="ORF">SLS60_004062</name>
</gene>
<evidence type="ECO:0000256" key="1">
    <source>
        <dbReference type="SAM" id="MobiDB-lite"/>
    </source>
</evidence>
<dbReference type="EMBL" id="JAKJXO020000004">
    <property type="protein sequence ID" value="KAL1606656.1"/>
    <property type="molecule type" value="Genomic_DNA"/>
</dbReference>
<proteinExistence type="predicted"/>
<sequence>MAGVKGQALSLLGIVGLEVTGSKRLRDTALKAIVESNVGIRAQVVGLAIAVLSSTTGRFGALGSMLGARSMSLLFNELRSFATFHGLRWAATNLQGLWLTLCASSDVVKASFLSHLLPQKDGKNNVQVDDNKRMQWACDMLEKVATQIPQFPVEALAPELAAILKAWDQEKGVELASREDFDDWVEIDRNDNNLWASISYNKYENMASSTTDLAEYADKPTYEDFTHHHSRILYADRTSPDGFSHRRSRAENAQYLEQVARQTCGSSGMSEEHIHAALDKIGLEDRPWRMEVEEILSEDETEDDDQDDDKDDDSIEVIDLGDL</sequence>
<protein>
    <submittedName>
        <fullName evidence="2">Uncharacterized protein</fullName>
    </submittedName>
</protein>
<name>A0ABR3RQE6_9PLEO</name>
<feature type="region of interest" description="Disordered" evidence="1">
    <location>
        <begin position="295"/>
        <end position="323"/>
    </location>
</feature>
<keyword evidence="3" id="KW-1185">Reference proteome</keyword>
<dbReference type="Proteomes" id="UP001521785">
    <property type="component" value="Unassembled WGS sequence"/>
</dbReference>
<accession>A0ABR3RQE6</accession>
<organism evidence="2 3">
    <name type="scientific">Paraconiothyrium brasiliense</name>
    <dbReference type="NCBI Taxonomy" id="300254"/>
    <lineage>
        <taxon>Eukaryota</taxon>
        <taxon>Fungi</taxon>
        <taxon>Dikarya</taxon>
        <taxon>Ascomycota</taxon>
        <taxon>Pezizomycotina</taxon>
        <taxon>Dothideomycetes</taxon>
        <taxon>Pleosporomycetidae</taxon>
        <taxon>Pleosporales</taxon>
        <taxon>Massarineae</taxon>
        <taxon>Didymosphaeriaceae</taxon>
        <taxon>Paraconiothyrium</taxon>
    </lineage>
</organism>
<evidence type="ECO:0000313" key="2">
    <source>
        <dbReference type="EMBL" id="KAL1606656.1"/>
    </source>
</evidence>
<comment type="caution">
    <text evidence="2">The sequence shown here is derived from an EMBL/GenBank/DDBJ whole genome shotgun (WGS) entry which is preliminary data.</text>
</comment>
<reference evidence="2 3" key="1">
    <citation type="submission" date="2024-02" db="EMBL/GenBank/DDBJ databases">
        <title>De novo assembly and annotation of 12 fungi associated with fruit tree decline syndrome in Ontario, Canada.</title>
        <authorList>
            <person name="Sulman M."/>
            <person name="Ellouze W."/>
            <person name="Ilyukhin E."/>
        </authorList>
    </citation>
    <scope>NUCLEOTIDE SEQUENCE [LARGE SCALE GENOMIC DNA]</scope>
    <source>
        <strain evidence="2 3">M42-189</strain>
    </source>
</reference>
<evidence type="ECO:0000313" key="3">
    <source>
        <dbReference type="Proteomes" id="UP001521785"/>
    </source>
</evidence>